<organism evidence="1">
    <name type="scientific">uncultured Caudovirales phage</name>
    <dbReference type="NCBI Taxonomy" id="2100421"/>
    <lineage>
        <taxon>Viruses</taxon>
        <taxon>Duplodnaviria</taxon>
        <taxon>Heunggongvirae</taxon>
        <taxon>Uroviricota</taxon>
        <taxon>Caudoviricetes</taxon>
        <taxon>Peduoviridae</taxon>
        <taxon>Maltschvirus</taxon>
        <taxon>Maltschvirus maltsch</taxon>
    </lineage>
</organism>
<evidence type="ECO:0000313" key="1">
    <source>
        <dbReference type="EMBL" id="CAB4155317.1"/>
    </source>
</evidence>
<dbReference type="EMBL" id="LR797270">
    <property type="protein sequence ID" value="CAB4198527.1"/>
    <property type="molecule type" value="Genomic_DNA"/>
</dbReference>
<evidence type="ECO:0000313" key="3">
    <source>
        <dbReference type="EMBL" id="CAB4198527.1"/>
    </source>
</evidence>
<proteinExistence type="predicted"/>
<protein>
    <submittedName>
        <fullName evidence="1">Uncharacterized protein</fullName>
    </submittedName>
</protein>
<sequence>MKNGCIDMNIIKHNDIAFKVIASKPTYYFAKQIGEQPNAEFVDAFKQMLKSDTVIESETHFIFCETIPDVDFEMVE</sequence>
<gene>
    <name evidence="3" type="ORF">UFOVP1307_134</name>
    <name evidence="1" type="ORF">UFOVP651_212</name>
    <name evidence="2" type="ORF">UFOVP902_68</name>
</gene>
<accession>A0A6J5N9A7</accession>
<reference evidence="1" key="1">
    <citation type="submission" date="2020-04" db="EMBL/GenBank/DDBJ databases">
        <authorList>
            <person name="Chiriac C."/>
            <person name="Salcher M."/>
            <person name="Ghai R."/>
            <person name="Kavagutti S V."/>
        </authorList>
    </citation>
    <scope>NUCLEOTIDE SEQUENCE</scope>
</reference>
<dbReference type="EMBL" id="LR796859">
    <property type="protein sequence ID" value="CAB4170621.1"/>
    <property type="molecule type" value="Genomic_DNA"/>
</dbReference>
<name>A0A6J5N9A7_9CAUD</name>
<evidence type="ECO:0000313" key="2">
    <source>
        <dbReference type="EMBL" id="CAB4170621.1"/>
    </source>
</evidence>
<dbReference type="EMBL" id="LR796625">
    <property type="protein sequence ID" value="CAB4155317.1"/>
    <property type="molecule type" value="Genomic_DNA"/>
</dbReference>